<dbReference type="Pfam" id="PF00664">
    <property type="entry name" value="ABC_membrane"/>
    <property type="match status" value="2"/>
</dbReference>
<keyword evidence="18 32" id="KW-0406">Ion transport</keyword>
<dbReference type="GO" id="GO:0034707">
    <property type="term" value="C:chloride channel complex"/>
    <property type="evidence" value="ECO:0007669"/>
    <property type="project" value="UniProtKB-UniRule"/>
</dbReference>
<evidence type="ECO:0000256" key="7">
    <source>
        <dbReference type="ARBA" id="ARBA00016668"/>
    </source>
</evidence>
<keyword evidence="17 32" id="KW-1133">Transmembrane helix</keyword>
<keyword evidence="14" id="KW-0967">Endosome</keyword>
<dbReference type="EMBL" id="KM232934">
    <property type="protein sequence ID" value="AKC42149.1"/>
    <property type="molecule type" value="mRNA"/>
</dbReference>
<evidence type="ECO:0000256" key="19">
    <source>
        <dbReference type="ARBA" id="ARBA00023136"/>
    </source>
</evidence>
<reference evidence="36" key="1">
    <citation type="journal article" date="2015" name="BMC Genomics">
        <title>Genome-wide analysis of the ATP-binding cassette (ABC) transporter gene family in sea lamprey and Japanese lamprey.</title>
        <authorList>
            <person name="Ren J."/>
            <person name="Chung-Davidson Y.W."/>
            <person name="Yeh C.Y."/>
            <person name="Scott C."/>
            <person name="Brown T."/>
            <person name="Li W."/>
        </authorList>
    </citation>
    <scope>NUCLEOTIDE SEQUENCE</scope>
</reference>
<dbReference type="Gene3D" id="3.40.50.300">
    <property type="entry name" value="P-loop containing nucleotide triphosphate hydrolases"/>
    <property type="match status" value="2"/>
</dbReference>
<dbReference type="CDD" id="cd03244">
    <property type="entry name" value="ABCC_MRP_domain2"/>
    <property type="match status" value="1"/>
</dbReference>
<evidence type="ECO:0000259" key="35">
    <source>
        <dbReference type="PROSITE" id="PS50929"/>
    </source>
</evidence>
<dbReference type="PANTHER" id="PTHR24223:SF19">
    <property type="entry name" value="CYSTIC FIBROSIS TRANSMEMBRANE CONDUCTANCE REGULATOR"/>
    <property type="match status" value="1"/>
</dbReference>
<evidence type="ECO:0000256" key="15">
    <source>
        <dbReference type="ARBA" id="ARBA00022824"/>
    </source>
</evidence>
<dbReference type="FunFam" id="3.40.50.300:FF:000973">
    <property type="entry name" value="Multidrug resistance-associated protein 4"/>
    <property type="match status" value="1"/>
</dbReference>
<dbReference type="InterPro" id="IPR011527">
    <property type="entry name" value="ABC1_TM_dom"/>
</dbReference>
<evidence type="ECO:0000256" key="25">
    <source>
        <dbReference type="ARBA" id="ARBA00024167"/>
    </source>
</evidence>
<dbReference type="SMART" id="SM00382">
    <property type="entry name" value="AAA"/>
    <property type="match status" value="2"/>
</dbReference>
<keyword evidence="21" id="KW-0325">Glycoprotein</keyword>
<evidence type="ECO:0000256" key="28">
    <source>
        <dbReference type="ARBA" id="ARBA00033163"/>
    </source>
</evidence>
<dbReference type="InterPro" id="IPR050173">
    <property type="entry name" value="ABC_transporter_C-like"/>
</dbReference>
<feature type="transmembrane region" description="Helical" evidence="32">
    <location>
        <begin position="1106"/>
        <end position="1124"/>
    </location>
</feature>
<dbReference type="Pfam" id="PF00005">
    <property type="entry name" value="ABC_tran"/>
    <property type="match status" value="2"/>
</dbReference>
<evidence type="ECO:0000256" key="23">
    <source>
        <dbReference type="ARBA" id="ARBA00023235"/>
    </source>
</evidence>
<keyword evidence="10 32" id="KW-0597">Phosphoprotein</keyword>
<evidence type="ECO:0000256" key="21">
    <source>
        <dbReference type="ARBA" id="ARBA00023180"/>
    </source>
</evidence>
<dbReference type="GO" id="GO:0031901">
    <property type="term" value="C:early endosome membrane"/>
    <property type="evidence" value="ECO:0007669"/>
    <property type="project" value="UniProtKB-SubCell"/>
</dbReference>
<evidence type="ECO:0000256" key="33">
    <source>
        <dbReference type="SAM" id="MobiDB-lite"/>
    </source>
</evidence>
<comment type="catalytic activity">
    <reaction evidence="31">
        <text>ATP + H2O = ADP + phosphate + H(+)</text>
        <dbReference type="Rhea" id="RHEA:13065"/>
        <dbReference type="ChEBI" id="CHEBI:15377"/>
        <dbReference type="ChEBI" id="CHEBI:15378"/>
        <dbReference type="ChEBI" id="CHEBI:30616"/>
        <dbReference type="ChEBI" id="CHEBI:43474"/>
        <dbReference type="ChEBI" id="CHEBI:456216"/>
    </reaction>
    <physiologicalReaction direction="left-to-right" evidence="31">
        <dbReference type="Rhea" id="RHEA:13066"/>
    </physiologicalReaction>
</comment>
<feature type="domain" description="ABC transmembrane type-1" evidence="35">
    <location>
        <begin position="911"/>
        <end position="1158"/>
    </location>
</feature>
<evidence type="ECO:0000256" key="8">
    <source>
        <dbReference type="ARBA" id="ARBA00022448"/>
    </source>
</evidence>
<evidence type="ECO:0000256" key="13">
    <source>
        <dbReference type="ARBA" id="ARBA00022741"/>
    </source>
</evidence>
<keyword evidence="13 32" id="KW-0547">Nucleotide-binding</keyword>
<dbReference type="GO" id="GO:0005829">
    <property type="term" value="C:cytosol"/>
    <property type="evidence" value="ECO:0007669"/>
    <property type="project" value="TreeGrafter"/>
</dbReference>
<evidence type="ECO:0000256" key="10">
    <source>
        <dbReference type="ARBA" id="ARBA00022553"/>
    </source>
</evidence>
<feature type="domain" description="ABC transporter" evidence="34">
    <location>
        <begin position="1194"/>
        <end position="1427"/>
    </location>
</feature>
<comment type="similarity">
    <text evidence="5 32">Belongs to the ABC transporter superfamily. ABCC family. CFTR transporter (TC 3.A.1.202) subfamily.</text>
</comment>
<dbReference type="PROSITE" id="PS50929">
    <property type="entry name" value="ABC_TM1F"/>
    <property type="match status" value="2"/>
</dbReference>
<feature type="domain" description="ABC transmembrane type-1" evidence="35">
    <location>
        <begin position="106"/>
        <end position="375"/>
    </location>
</feature>
<keyword evidence="24 32" id="KW-0407">Ion channel</keyword>
<dbReference type="PROSITE" id="PS00211">
    <property type="entry name" value="ABC_TRANSPORTER_1"/>
    <property type="match status" value="1"/>
</dbReference>
<evidence type="ECO:0000313" key="36">
    <source>
        <dbReference type="EMBL" id="AKC42149.1"/>
    </source>
</evidence>
<evidence type="ECO:0000256" key="14">
    <source>
        <dbReference type="ARBA" id="ARBA00022753"/>
    </source>
</evidence>
<dbReference type="FunFam" id="1.20.1560.10:FF:000017">
    <property type="entry name" value="Cystic fibrosis transmembrane conductance regulator"/>
    <property type="match status" value="1"/>
</dbReference>
<evidence type="ECO:0000256" key="4">
    <source>
        <dbReference type="ARBA" id="ARBA00004520"/>
    </source>
</evidence>
<evidence type="ECO:0000256" key="24">
    <source>
        <dbReference type="ARBA" id="ARBA00023303"/>
    </source>
</evidence>
<comment type="catalytic activity">
    <reaction evidence="25">
        <text>chloride(in) = chloride(out)</text>
        <dbReference type="Rhea" id="RHEA:29823"/>
        <dbReference type="ChEBI" id="CHEBI:17996"/>
    </reaction>
</comment>
<evidence type="ECO:0000256" key="26">
    <source>
        <dbReference type="ARBA" id="ARBA00029720"/>
    </source>
</evidence>
<protein>
    <recommendedName>
        <fullName evidence="7 32">Cystic fibrosis transmembrane conductance regulator</fullName>
        <ecNumber evidence="6 32">5.6.1.6</ecNumber>
    </recommendedName>
    <alternativeName>
        <fullName evidence="26 32">ATP-binding cassette sub-family C member 7</fullName>
    </alternativeName>
    <alternativeName>
        <fullName evidence="27 32">Channel conductance-controlling ATPase</fullName>
    </alternativeName>
    <alternativeName>
        <fullName evidence="28 32">cAMP-dependent chloride channel</fullName>
    </alternativeName>
</protein>
<dbReference type="InterPro" id="IPR003439">
    <property type="entry name" value="ABC_transporter-like_ATP-bd"/>
</dbReference>
<keyword evidence="9" id="KW-1003">Cell membrane</keyword>
<evidence type="ECO:0000256" key="30">
    <source>
        <dbReference type="ARBA" id="ARBA00044653"/>
    </source>
</evidence>
<dbReference type="FunFam" id="3.40.50.300:FF:001172">
    <property type="entry name" value="Cystic fibrosis transmembrane conductance regulator"/>
    <property type="match status" value="1"/>
</dbReference>
<dbReference type="GO" id="GO:0015701">
    <property type="term" value="P:bicarbonate transport"/>
    <property type="evidence" value="ECO:0007669"/>
    <property type="project" value="TreeGrafter"/>
</dbReference>
<dbReference type="SUPFAM" id="SSF90123">
    <property type="entry name" value="ABC transporter transmembrane region"/>
    <property type="match status" value="2"/>
</dbReference>
<evidence type="ECO:0000256" key="31">
    <source>
        <dbReference type="ARBA" id="ARBA00048778"/>
    </source>
</evidence>
<evidence type="ECO:0000256" key="6">
    <source>
        <dbReference type="ARBA" id="ARBA00012195"/>
    </source>
</evidence>
<dbReference type="InterPro" id="IPR036640">
    <property type="entry name" value="ABC1_TM_sf"/>
</dbReference>
<feature type="transmembrane region" description="Helical" evidence="32">
    <location>
        <begin position="990"/>
        <end position="1011"/>
    </location>
</feature>
<evidence type="ECO:0000256" key="5">
    <source>
        <dbReference type="ARBA" id="ARBA00009118"/>
    </source>
</evidence>
<keyword evidence="19 32" id="KW-0472">Membrane</keyword>
<dbReference type="InterPro" id="IPR025837">
    <property type="entry name" value="CFTR_reg_dom"/>
</dbReference>
<dbReference type="EC" id="5.6.1.6" evidence="6 32"/>
<comment type="function">
    <text evidence="32">Epithelial ion channel that plays an important role in the regulation of epithelial ion and water transport and fluid homeostasis. Mediates the transport of chloride ions across the cell membrane. Possesses an intrinsic ATPase activity and utilizes ATP to gate its channel; the passive flow of anions through the channel is gated by cycles of ATP binding and hydrolysis by the ATP-binding domains. The ion channel is also permeable to HCO(3)(-); selectivity depends on the extracellular chloride concentration. Exerts its function also by modulating the activity of other ion channels and transporters. Contributes to the regulation of the pH and the ion content of the epithelial fluid layer.</text>
</comment>
<keyword evidence="16 32" id="KW-0067">ATP-binding</keyword>
<dbReference type="InterPro" id="IPR017871">
    <property type="entry name" value="ABC_transporter-like_CS"/>
</dbReference>
<evidence type="ECO:0000256" key="29">
    <source>
        <dbReference type="ARBA" id="ARBA00034073"/>
    </source>
</evidence>
<comment type="subcellular location">
    <subcellularLocation>
        <location evidence="2">Apical cell membrane</location>
        <topology evidence="2">Multi-pass membrane protein</topology>
    </subcellularLocation>
    <subcellularLocation>
        <location evidence="32">Cell membrane</location>
        <topology evidence="32">Multi-pass membrane protein</topology>
    </subcellularLocation>
    <subcellularLocation>
        <location evidence="4">Early endosome membrane</location>
        <topology evidence="4">Multi-pass membrane protein</topology>
    </subcellularLocation>
    <subcellularLocation>
        <location evidence="3">Endoplasmic reticulum membrane</location>
        <topology evidence="3">Multi-pass membrane protein</topology>
    </subcellularLocation>
    <subcellularLocation>
        <location evidence="1">Recycling endosome membrane</location>
        <topology evidence="1">Multi-pass membrane protein</topology>
    </subcellularLocation>
</comment>
<evidence type="ECO:0000256" key="22">
    <source>
        <dbReference type="ARBA" id="ARBA00023214"/>
    </source>
</evidence>
<organism evidence="36">
    <name type="scientific">Petromyzon marinus</name>
    <name type="common">Sea lamprey</name>
    <dbReference type="NCBI Taxonomy" id="7757"/>
    <lineage>
        <taxon>Eukaryota</taxon>
        <taxon>Metazoa</taxon>
        <taxon>Chordata</taxon>
        <taxon>Craniata</taxon>
        <taxon>Vertebrata</taxon>
        <taxon>Cyclostomata</taxon>
        <taxon>Hyperoartia</taxon>
        <taxon>Petromyzontiformes</taxon>
        <taxon>Petromyzontidae</taxon>
        <taxon>Petromyzon</taxon>
    </lineage>
</organism>
<evidence type="ECO:0000256" key="17">
    <source>
        <dbReference type="ARBA" id="ARBA00022989"/>
    </source>
</evidence>
<evidence type="ECO:0000259" key="34">
    <source>
        <dbReference type="PROSITE" id="PS50893"/>
    </source>
</evidence>
<dbReference type="GO" id="GO:0016887">
    <property type="term" value="F:ATP hydrolysis activity"/>
    <property type="evidence" value="ECO:0007669"/>
    <property type="project" value="InterPro"/>
</dbReference>
<name>A0A0G2STD8_PETMA</name>
<keyword evidence="12" id="KW-0677">Repeat</keyword>
<dbReference type="PANTHER" id="PTHR24223">
    <property type="entry name" value="ATP-BINDING CASSETTE SUB-FAMILY C"/>
    <property type="match status" value="1"/>
</dbReference>
<dbReference type="InterPro" id="IPR009147">
    <property type="entry name" value="CFTR/ABCC7"/>
</dbReference>
<dbReference type="GO" id="GO:0055038">
    <property type="term" value="C:recycling endosome membrane"/>
    <property type="evidence" value="ECO:0007669"/>
    <property type="project" value="UniProtKB-SubCell"/>
</dbReference>
<evidence type="ECO:0000256" key="18">
    <source>
        <dbReference type="ARBA" id="ARBA00023065"/>
    </source>
</evidence>
<dbReference type="CDD" id="cd18600">
    <property type="entry name" value="ABC_6TM_CFTR_D2"/>
    <property type="match status" value="1"/>
</dbReference>
<evidence type="ECO:0000256" key="9">
    <source>
        <dbReference type="ARBA" id="ARBA00022475"/>
    </source>
</evidence>
<feature type="domain" description="ABC transporter" evidence="34">
    <location>
        <begin position="440"/>
        <end position="663"/>
    </location>
</feature>
<dbReference type="SUPFAM" id="SSF52540">
    <property type="entry name" value="P-loop containing nucleoside triphosphate hydrolases"/>
    <property type="match status" value="2"/>
</dbReference>
<dbReference type="PRINTS" id="PR01851">
    <property type="entry name" value="CYSFIBREGLTR"/>
</dbReference>
<keyword evidence="15" id="KW-0256">Endoplasmic reticulum</keyword>
<keyword evidence="11 32" id="KW-0812">Transmembrane</keyword>
<dbReference type="CDD" id="cd18594">
    <property type="entry name" value="ABC_6TM_CFTR_D1"/>
    <property type="match status" value="1"/>
</dbReference>
<evidence type="ECO:0000256" key="27">
    <source>
        <dbReference type="ARBA" id="ARBA00031358"/>
    </source>
</evidence>
<evidence type="ECO:0000256" key="1">
    <source>
        <dbReference type="ARBA" id="ARBA00004195"/>
    </source>
</evidence>
<dbReference type="InterPro" id="IPR003593">
    <property type="entry name" value="AAA+_ATPase"/>
</dbReference>
<sequence>MSEAPPSTAGNRLTAPMSGHNLKMQASPFEKAGIFSRIFFRWPRHVLRKGYKHRIERSDIHRTPQQDQADTLSERLEREWDREISQSENRPHLLTAIRRCFLWRFVGLGVIMLLAEFTKVVQPFFLGQIIASFNPSTVDVQEPLLLALGLSACFVVRTLLLHPAVFGLQHLGMDVRIATFCLIYKKIMKLSSSVLDKITVGQLVSLLSNNLNKFDESLTQAHFIWIAPIQCVGLLAFLWRELGPFCLVGFAILLIVTLLQAWLGHKINSYRDKRGGKINERIALTSEVLENIEAIKVHGWEEAMGKLIDELRKQELKLTSRASYSRYFNSAAFFFSGVFVVFASILPYAVYNELTLRRVLTSVSFFNVLRMAITRSLPWSLQMWVDATASIRKIQDFLLLKEYRPLDYNLSTTEVEIVSITASWDQIDGIVPEQGSKVKNGIINVAATDLPFYKSYVLSDINFKLNKGEMLIVMGSFGSGKSSLLLLMLGELLPWDGRVRHSGRLSFSSQQPWIINASVQENITLGLHLDKALLWQVLRSCGLQEEIMNLPQKEKTLIGESGFNLSGGQRARISLARAVYREADLYLLDSPFSYLDVSTEKQVFESCIDGFLAKKTRILVTSKVEHLQRADKVLILNDGVVYFYGTFPELQKSKLEILSLILQAERFDSCSSDRRGSMITGVLRRGSTHSGDVATPPNTASVAEPPQGTQFPFQAQRFSVVSAGASVVVAIPTAGPHEPEDRRLSLIPDTEDGKQLLPAAGAGPLHASKRRKSVLHLMLGVSAGYENTRRMARIQQHAPHGDPFLLPSVVPQRPPRKSLTSVAEESDDVPEDDNIKDCFVDVDGEEGELASWTTYRRYFGSSTLFGIVLCLNLVLFAIQVMVYGVGLWNLRSQEDRVNTTRPENGTGGVHSFTDNYYYFYIYVGLADSFFVLDPIRGLLLIHSSIRVSDTLSRGMLRAILHAPASFFLEKQPGYIINRFSKDVAITDDQLPLAIFDYFQLFLIVLGAVTVVSAMIPWTMLVTLPLGISCMVLRHYFLRTFRQLKQMESEAKNPIFAHIVATLKGLWTIRAFSRDDYFENIFHQALDIHTATWFLYLSALRWFQMRIDIIFTLFITAVTFISVGVKGYSEGSIAIALTLAMNIMSTFQWAINTSIEVEGMMRSTERILRFMDIPEESSGFVVTPPPPDWPSAGHLEVVNLSMRHSPTAPYVLQNISFNVQQGQKMAILGRTGAGKSTLLACLLLQRDVEGEVRIDGLSARNVAPYTWRSAFQVITQKIFIFTGTLRKNLDPYGRCNDEEIWKAIDLAGLRDVVEALPGGLDVMLVEGGWVLSEGQKQLLSLVRCLLYKARILLLDEPTANLDQITAQTMMRIIRKEFKDCTILVSEHRIRAIYDCNQILVLEDGKVREYGTAQVVFKKSALFREFVPDTGSFRGHPVRSSMTLRHSIKHISLQEELAEDDIIQETRL</sequence>
<evidence type="ECO:0000256" key="32">
    <source>
        <dbReference type="RuleBase" id="RU362037"/>
    </source>
</evidence>
<keyword evidence="22 32" id="KW-0868">Chloride</keyword>
<dbReference type="GO" id="GO:0005789">
    <property type="term" value="C:endoplasmic reticulum membrane"/>
    <property type="evidence" value="ECO:0007669"/>
    <property type="project" value="UniProtKB-SubCell"/>
</dbReference>
<evidence type="ECO:0000256" key="16">
    <source>
        <dbReference type="ARBA" id="ARBA00022840"/>
    </source>
</evidence>
<feature type="transmembrane region" description="Helical" evidence="32">
    <location>
        <begin position="221"/>
        <end position="239"/>
    </location>
</feature>
<feature type="transmembrane region" description="Helical" evidence="32">
    <location>
        <begin position="145"/>
        <end position="168"/>
    </location>
</feature>
<dbReference type="PROSITE" id="PS50893">
    <property type="entry name" value="ABC_TRANSPORTER_2"/>
    <property type="match status" value="2"/>
</dbReference>
<feature type="transmembrane region" description="Helical" evidence="32">
    <location>
        <begin position="327"/>
        <end position="350"/>
    </location>
</feature>
<dbReference type="GO" id="GO:0005260">
    <property type="term" value="F:intracellularly ATP-gated chloride channel activity"/>
    <property type="evidence" value="ECO:0007669"/>
    <property type="project" value="UniProtKB-EC"/>
</dbReference>
<dbReference type="GO" id="GO:0140359">
    <property type="term" value="F:ABC-type transporter activity"/>
    <property type="evidence" value="ECO:0007669"/>
    <property type="project" value="InterPro"/>
</dbReference>
<accession>A0A0G2STD8</accession>
<evidence type="ECO:0000256" key="2">
    <source>
        <dbReference type="ARBA" id="ARBA00004424"/>
    </source>
</evidence>
<comment type="caution">
    <text evidence="32">Lacks conserved residue(s) required for the propagation of feature annotation.</text>
</comment>
<evidence type="ECO:0000256" key="11">
    <source>
        <dbReference type="ARBA" id="ARBA00022692"/>
    </source>
</evidence>
<feature type="transmembrane region" description="Helical" evidence="32">
    <location>
        <begin position="245"/>
        <end position="264"/>
    </location>
</feature>
<dbReference type="Pfam" id="PF14396">
    <property type="entry name" value="CFTR_R"/>
    <property type="match status" value="1"/>
</dbReference>
<dbReference type="Gene3D" id="1.20.1560.10">
    <property type="entry name" value="ABC transporter type 1, transmembrane domain"/>
    <property type="match status" value="2"/>
</dbReference>
<keyword evidence="23" id="KW-0413">Isomerase</keyword>
<proteinExistence type="evidence at transcript level"/>
<evidence type="ECO:0000256" key="12">
    <source>
        <dbReference type="ARBA" id="ARBA00022737"/>
    </source>
</evidence>
<keyword evidence="20 32" id="KW-0869">Chloride channel</keyword>
<dbReference type="GO" id="GO:0016324">
    <property type="term" value="C:apical plasma membrane"/>
    <property type="evidence" value="ECO:0007669"/>
    <property type="project" value="UniProtKB-SubCell"/>
</dbReference>
<evidence type="ECO:0000256" key="20">
    <source>
        <dbReference type="ARBA" id="ARBA00023173"/>
    </source>
</evidence>
<comment type="catalytic activity">
    <reaction evidence="30">
        <text>hydrogencarbonate(in) = hydrogencarbonate(out)</text>
        <dbReference type="Rhea" id="RHEA:28695"/>
        <dbReference type="ChEBI" id="CHEBI:17544"/>
    </reaction>
</comment>
<feature type="transmembrane region" description="Helical" evidence="32">
    <location>
        <begin position="864"/>
        <end position="888"/>
    </location>
</feature>
<dbReference type="GO" id="GO:0005524">
    <property type="term" value="F:ATP binding"/>
    <property type="evidence" value="ECO:0007669"/>
    <property type="project" value="UniProtKB-KW"/>
</dbReference>
<evidence type="ECO:0000256" key="3">
    <source>
        <dbReference type="ARBA" id="ARBA00004477"/>
    </source>
</evidence>
<feature type="transmembrane region" description="Helical" evidence="32">
    <location>
        <begin position="101"/>
        <end position="125"/>
    </location>
</feature>
<keyword evidence="8 32" id="KW-0813">Transport</keyword>
<dbReference type="InterPro" id="IPR027417">
    <property type="entry name" value="P-loop_NTPase"/>
</dbReference>
<feature type="region of interest" description="Disordered" evidence="33">
    <location>
        <begin position="805"/>
        <end position="830"/>
    </location>
</feature>
<comment type="catalytic activity">
    <reaction evidence="29 32">
        <text>ATP + H2O + closed Cl(-) channel = ADP + phosphate + open Cl(-) channel.</text>
        <dbReference type="EC" id="5.6.1.6"/>
    </reaction>
</comment>
<feature type="transmembrane region" description="Helical" evidence="32">
    <location>
        <begin position="1130"/>
        <end position="1150"/>
    </location>
</feature>